<feature type="region of interest" description="Disordered" evidence="1">
    <location>
        <begin position="15"/>
        <end position="118"/>
    </location>
</feature>
<organism evidence="2 3">
    <name type="scientific">Hymenobacter sublimis</name>
    <dbReference type="NCBI Taxonomy" id="2933777"/>
    <lineage>
        <taxon>Bacteria</taxon>
        <taxon>Pseudomonadati</taxon>
        <taxon>Bacteroidota</taxon>
        <taxon>Cytophagia</taxon>
        <taxon>Cytophagales</taxon>
        <taxon>Hymenobacteraceae</taxon>
        <taxon>Hymenobacter</taxon>
    </lineage>
</organism>
<sequence>MPWLATLLVSGALSLGACNGDKGRDANTATSPDASGDMDSNGSADINGYPDATSDSISAAPESQGGSTTAQSLPDETKGAGSPETTAPVGGVGGNTTSGGGSTSGSGNGSTGSTTGGQ</sequence>
<reference evidence="2 3" key="1">
    <citation type="submission" date="2022-04" db="EMBL/GenBank/DDBJ databases">
        <title>Hymenobacter sp. isolated from the air.</title>
        <authorList>
            <person name="Won M."/>
            <person name="Lee C.-M."/>
            <person name="Woen H.-Y."/>
            <person name="Kwon S.-W."/>
        </authorList>
    </citation>
    <scope>NUCLEOTIDE SEQUENCE [LARGE SCALE GENOMIC DNA]</scope>
    <source>
        <strain evidence="3">5516 S-25</strain>
    </source>
</reference>
<feature type="compositionally biased region" description="Gly residues" evidence="1">
    <location>
        <begin position="90"/>
        <end position="118"/>
    </location>
</feature>
<proteinExistence type="predicted"/>
<feature type="compositionally biased region" description="Polar residues" evidence="1">
    <location>
        <begin position="64"/>
        <end position="74"/>
    </location>
</feature>
<keyword evidence="3" id="KW-1185">Reference proteome</keyword>
<protein>
    <recommendedName>
        <fullName evidence="4">Lipoprotein</fullName>
    </recommendedName>
</protein>
<dbReference type="RefSeq" id="WP_247974304.1">
    <property type="nucleotide sequence ID" value="NZ_CP095848.1"/>
</dbReference>
<name>A0ABY4J6U9_9BACT</name>
<dbReference type="EMBL" id="CP095848">
    <property type="protein sequence ID" value="UPL47703.1"/>
    <property type="molecule type" value="Genomic_DNA"/>
</dbReference>
<accession>A0ABY4J6U9</accession>
<evidence type="ECO:0008006" key="4">
    <source>
        <dbReference type="Google" id="ProtNLM"/>
    </source>
</evidence>
<dbReference type="Proteomes" id="UP000829647">
    <property type="component" value="Chromosome"/>
</dbReference>
<evidence type="ECO:0000313" key="2">
    <source>
        <dbReference type="EMBL" id="UPL47703.1"/>
    </source>
</evidence>
<feature type="compositionally biased region" description="Polar residues" evidence="1">
    <location>
        <begin position="27"/>
        <end position="44"/>
    </location>
</feature>
<gene>
    <name evidence="2" type="ORF">MWH26_10885</name>
</gene>
<evidence type="ECO:0000313" key="3">
    <source>
        <dbReference type="Proteomes" id="UP000829647"/>
    </source>
</evidence>
<evidence type="ECO:0000256" key="1">
    <source>
        <dbReference type="SAM" id="MobiDB-lite"/>
    </source>
</evidence>